<dbReference type="InterPro" id="IPR016181">
    <property type="entry name" value="Acyl_CoA_acyltransferase"/>
</dbReference>
<dbReference type="EMBL" id="QFGA01000002">
    <property type="protein sequence ID" value="TEB05877.1"/>
    <property type="molecule type" value="Genomic_DNA"/>
</dbReference>
<protein>
    <recommendedName>
        <fullName evidence="3">N-acetyltransferase domain-containing protein</fullName>
    </recommendedName>
</protein>
<evidence type="ECO:0000313" key="1">
    <source>
        <dbReference type="EMBL" id="TEB05877.1"/>
    </source>
</evidence>
<sequence length="127" mass="14937">MHIRETKRERRADGNILVTIVCYNDCEYEMGYLKYTKPNPESSIEVNLQEIIVVEPRRHGLGTFLINYLKEITRTRHNSVPIIVPNISSLEYFDECEELEGIIKFYENNGFTVRRLSNSEAEGVYRF</sequence>
<organism evidence="1 2">
    <name type="scientific">Pelotomaculum schinkii</name>
    <dbReference type="NCBI Taxonomy" id="78350"/>
    <lineage>
        <taxon>Bacteria</taxon>
        <taxon>Bacillati</taxon>
        <taxon>Bacillota</taxon>
        <taxon>Clostridia</taxon>
        <taxon>Eubacteriales</taxon>
        <taxon>Desulfotomaculaceae</taxon>
        <taxon>Pelotomaculum</taxon>
    </lineage>
</organism>
<gene>
    <name evidence="1" type="ORF">Psch_02919</name>
</gene>
<dbReference type="Gene3D" id="3.40.630.30">
    <property type="match status" value="1"/>
</dbReference>
<comment type="caution">
    <text evidence="1">The sequence shown here is derived from an EMBL/GenBank/DDBJ whole genome shotgun (WGS) entry which is preliminary data.</text>
</comment>
<proteinExistence type="predicted"/>
<accession>A0A4Y7RC23</accession>
<keyword evidence="2" id="KW-1185">Reference proteome</keyword>
<dbReference type="SUPFAM" id="SSF55729">
    <property type="entry name" value="Acyl-CoA N-acyltransferases (Nat)"/>
    <property type="match status" value="1"/>
</dbReference>
<evidence type="ECO:0000313" key="2">
    <source>
        <dbReference type="Proteomes" id="UP000298324"/>
    </source>
</evidence>
<evidence type="ECO:0008006" key="3">
    <source>
        <dbReference type="Google" id="ProtNLM"/>
    </source>
</evidence>
<reference evidence="1 2" key="1">
    <citation type="journal article" date="2018" name="Environ. Microbiol.">
        <title>Novel energy conservation strategies and behaviour of Pelotomaculum schinkii driving syntrophic propionate catabolism.</title>
        <authorList>
            <person name="Hidalgo-Ahumada C.A.P."/>
            <person name="Nobu M.K."/>
            <person name="Narihiro T."/>
            <person name="Tamaki H."/>
            <person name="Liu W.T."/>
            <person name="Kamagata Y."/>
            <person name="Stams A.J.M."/>
            <person name="Imachi H."/>
            <person name="Sousa D.Z."/>
        </authorList>
    </citation>
    <scope>NUCLEOTIDE SEQUENCE [LARGE SCALE GENOMIC DNA]</scope>
    <source>
        <strain evidence="1 2">HH</strain>
    </source>
</reference>
<name>A0A4Y7RC23_9FIRM</name>
<dbReference type="Proteomes" id="UP000298324">
    <property type="component" value="Unassembled WGS sequence"/>
</dbReference>
<dbReference type="AlphaFoldDB" id="A0A4Y7RC23"/>
<dbReference type="RefSeq" id="WP_190258574.1">
    <property type="nucleotide sequence ID" value="NZ_QFGA01000002.1"/>
</dbReference>